<comment type="caution">
    <text evidence="1">The sequence shown here is derived from an EMBL/GenBank/DDBJ whole genome shotgun (WGS) entry which is preliminary data.</text>
</comment>
<name>A0ABP1HEQ3_9EUKA</name>
<reference evidence="1 2" key="1">
    <citation type="submission" date="2024-07" db="EMBL/GenBank/DDBJ databases">
        <authorList>
            <person name="Akdeniz Z."/>
        </authorList>
    </citation>
    <scope>NUCLEOTIDE SEQUENCE [LARGE SCALE GENOMIC DNA]</scope>
</reference>
<dbReference type="EMBL" id="CAXDID020000026">
    <property type="protein sequence ID" value="CAL5990835.1"/>
    <property type="molecule type" value="Genomic_DNA"/>
</dbReference>
<organism evidence="1 2">
    <name type="scientific">Hexamita inflata</name>
    <dbReference type="NCBI Taxonomy" id="28002"/>
    <lineage>
        <taxon>Eukaryota</taxon>
        <taxon>Metamonada</taxon>
        <taxon>Diplomonadida</taxon>
        <taxon>Hexamitidae</taxon>
        <taxon>Hexamitinae</taxon>
        <taxon>Hexamita</taxon>
    </lineage>
</organism>
<dbReference type="Proteomes" id="UP001642409">
    <property type="component" value="Unassembled WGS sequence"/>
</dbReference>
<evidence type="ECO:0000313" key="1">
    <source>
        <dbReference type="EMBL" id="CAL5990835.1"/>
    </source>
</evidence>
<gene>
    <name evidence="1" type="ORF">HINF_LOCUS11667</name>
</gene>
<proteinExistence type="predicted"/>
<accession>A0ABP1HEQ3</accession>
<evidence type="ECO:0000313" key="2">
    <source>
        <dbReference type="Proteomes" id="UP001642409"/>
    </source>
</evidence>
<keyword evidence="2" id="KW-1185">Reference proteome</keyword>
<protein>
    <submittedName>
        <fullName evidence="1">Hypothetical_protein</fullName>
    </submittedName>
</protein>
<sequence length="128" mass="14838">MKMEESGNEAQTGRNYFGYLNVKNSKEVGSIQKSEFEQLLFAFKQRFNLNTITSQITTPTILYCCTSQIITLMNYFCCVTCLDKCTLLTLNRKNNKVLQQYSTFSLFSYQNKVTLIKITFFNLNTDVI</sequence>